<name>A0A6I4YWC4_9DEIO</name>
<dbReference type="AlphaFoldDB" id="A0A6I4YWC4"/>
<dbReference type="RefSeq" id="WP_160982520.1">
    <property type="nucleotide sequence ID" value="NZ_WVHK01000153.1"/>
</dbReference>
<keyword evidence="2" id="KW-1185">Reference proteome</keyword>
<dbReference type="EMBL" id="WVHK01000153">
    <property type="protein sequence ID" value="MXV21945.1"/>
    <property type="molecule type" value="Genomic_DNA"/>
</dbReference>
<organism evidence="1 2">
    <name type="scientific">Deinococcus xianganensis</name>
    <dbReference type="NCBI Taxonomy" id="1507289"/>
    <lineage>
        <taxon>Bacteria</taxon>
        <taxon>Thermotogati</taxon>
        <taxon>Deinococcota</taxon>
        <taxon>Deinococci</taxon>
        <taxon>Deinococcales</taxon>
        <taxon>Deinococcaceae</taxon>
        <taxon>Deinococcus</taxon>
    </lineage>
</organism>
<sequence length="155" mass="16892">MTAPIAPGLIYENLDGYGYFRASLNSDLSVTMVDGQTTRTVTLPVLELLGTLKAWAKRCADALAHPEQFPNLMIGPVGERLAQRHGRAIPAPTIGKARACTLHRDFARLGVPSGTHYALCSRALNTTVTSLAALTDEEVLLVWDFARRERQAYVA</sequence>
<proteinExistence type="predicted"/>
<evidence type="ECO:0000313" key="2">
    <source>
        <dbReference type="Proteomes" id="UP000430519"/>
    </source>
</evidence>
<reference evidence="1 2" key="1">
    <citation type="submission" date="2019-11" db="EMBL/GenBank/DDBJ databases">
        <title>Genome sequence of Deinococcus xianganensis Y35, AI-2 producing algicidal bacterium, isolated from lake water.</title>
        <authorList>
            <person name="Li Y."/>
        </authorList>
    </citation>
    <scope>NUCLEOTIDE SEQUENCE [LARGE SCALE GENOMIC DNA]</scope>
    <source>
        <strain evidence="1 2">Y35</strain>
    </source>
</reference>
<comment type="caution">
    <text evidence="1">The sequence shown here is derived from an EMBL/GenBank/DDBJ whole genome shotgun (WGS) entry which is preliminary data.</text>
</comment>
<dbReference type="Proteomes" id="UP000430519">
    <property type="component" value="Unassembled WGS sequence"/>
</dbReference>
<evidence type="ECO:0000313" key="1">
    <source>
        <dbReference type="EMBL" id="MXV21945.1"/>
    </source>
</evidence>
<protein>
    <submittedName>
        <fullName evidence="1">Uncharacterized protein</fullName>
    </submittedName>
</protein>
<accession>A0A6I4YWC4</accession>
<gene>
    <name evidence="1" type="ORF">GLX28_20190</name>
</gene>